<gene>
    <name evidence="3" type="ORF">D7M11_10850</name>
</gene>
<feature type="transmembrane region" description="Helical" evidence="2">
    <location>
        <begin position="61"/>
        <end position="83"/>
    </location>
</feature>
<feature type="transmembrane region" description="Helical" evidence="2">
    <location>
        <begin position="138"/>
        <end position="158"/>
    </location>
</feature>
<keyword evidence="4" id="KW-1185">Reference proteome</keyword>
<feature type="transmembrane region" description="Helical" evidence="2">
    <location>
        <begin position="179"/>
        <end position="203"/>
    </location>
</feature>
<evidence type="ECO:0000313" key="4">
    <source>
        <dbReference type="Proteomes" id="UP000282311"/>
    </source>
</evidence>
<feature type="transmembrane region" description="Helical" evidence="2">
    <location>
        <begin position="209"/>
        <end position="231"/>
    </location>
</feature>
<organism evidence="3 4">
    <name type="scientific">Paenibacillus ginsengarvi</name>
    <dbReference type="NCBI Taxonomy" id="400777"/>
    <lineage>
        <taxon>Bacteria</taxon>
        <taxon>Bacillati</taxon>
        <taxon>Bacillota</taxon>
        <taxon>Bacilli</taxon>
        <taxon>Bacillales</taxon>
        <taxon>Paenibacillaceae</taxon>
        <taxon>Paenibacillus</taxon>
    </lineage>
</organism>
<dbReference type="Proteomes" id="UP000282311">
    <property type="component" value="Unassembled WGS sequence"/>
</dbReference>
<feature type="transmembrane region" description="Helical" evidence="2">
    <location>
        <begin position="21"/>
        <end position="41"/>
    </location>
</feature>
<proteinExistence type="predicted"/>
<dbReference type="AlphaFoldDB" id="A0A3B0CII7"/>
<dbReference type="EMBL" id="RBAH01000006">
    <property type="protein sequence ID" value="RKN85012.1"/>
    <property type="molecule type" value="Genomic_DNA"/>
</dbReference>
<dbReference type="InterPro" id="IPR006938">
    <property type="entry name" value="DUF624"/>
</dbReference>
<feature type="compositionally biased region" description="Basic and acidic residues" evidence="1">
    <location>
        <begin position="282"/>
        <end position="295"/>
    </location>
</feature>
<protein>
    <submittedName>
        <fullName evidence="3">DUF624 domain-containing protein</fullName>
    </submittedName>
</protein>
<keyword evidence="2" id="KW-0812">Transmembrane</keyword>
<dbReference type="OrthoDB" id="2182676at2"/>
<reference evidence="3 4" key="1">
    <citation type="journal article" date="2007" name="Int. J. Syst. Evol. Microbiol.">
        <title>Paenibacillus ginsengarvi sp. nov., isolated from soil from ginseng cultivation.</title>
        <authorList>
            <person name="Yoon M.H."/>
            <person name="Ten L.N."/>
            <person name="Im W.T."/>
        </authorList>
    </citation>
    <scope>NUCLEOTIDE SEQUENCE [LARGE SCALE GENOMIC DNA]</scope>
    <source>
        <strain evidence="3 4">KCTC 13059</strain>
    </source>
</reference>
<accession>A0A3B0CII7</accession>
<evidence type="ECO:0000256" key="1">
    <source>
        <dbReference type="SAM" id="MobiDB-lite"/>
    </source>
</evidence>
<evidence type="ECO:0000313" key="3">
    <source>
        <dbReference type="EMBL" id="RKN85012.1"/>
    </source>
</evidence>
<keyword evidence="2" id="KW-1133">Transmembrane helix</keyword>
<sequence>MEFRGLMGGLYRISEWIMRFSAINVLWVICSSPVLIGGFFIWTSPAMFEDPNLASSFIRTIILYCAILSPFTLFPATAAMFAVARKWVMGDTDVALLKTYFRSYKENYKQSMFSGLFFVLLSVLLYVNYTFYLRQSGTLSLLSVLFVVLAFILAAAVLHHFSIMVHFHMKFWQIVKNSFLITIGNPVMTIFLLVCSGIILYVSLTKFTFLIPFFMASLIAFVSFWTFYRIYDRMKTLTEKKEQENEAEESNDEENNDEEERTDRETDKPDSPAGLPSADGQKPGDRGKKEQDRAR</sequence>
<keyword evidence="2" id="KW-0472">Membrane</keyword>
<feature type="compositionally biased region" description="Acidic residues" evidence="1">
    <location>
        <begin position="245"/>
        <end position="260"/>
    </location>
</feature>
<dbReference type="Pfam" id="PF04854">
    <property type="entry name" value="DUF624"/>
    <property type="match status" value="1"/>
</dbReference>
<feature type="compositionally biased region" description="Basic and acidic residues" evidence="1">
    <location>
        <begin position="261"/>
        <end position="270"/>
    </location>
</feature>
<comment type="caution">
    <text evidence="3">The sequence shown here is derived from an EMBL/GenBank/DDBJ whole genome shotgun (WGS) entry which is preliminary data.</text>
</comment>
<evidence type="ECO:0000256" key="2">
    <source>
        <dbReference type="SAM" id="Phobius"/>
    </source>
</evidence>
<feature type="region of interest" description="Disordered" evidence="1">
    <location>
        <begin position="240"/>
        <end position="295"/>
    </location>
</feature>
<name>A0A3B0CII7_9BACL</name>
<feature type="transmembrane region" description="Helical" evidence="2">
    <location>
        <begin position="112"/>
        <end position="132"/>
    </location>
</feature>